<evidence type="ECO:0000313" key="2">
    <source>
        <dbReference type="Proteomes" id="UP000315363"/>
    </source>
</evidence>
<name>A0ABY3ADP0_9FLAO</name>
<organism evidence="1 2">
    <name type="scientific">Arenibacter algicola</name>
    <dbReference type="NCBI Taxonomy" id="616991"/>
    <lineage>
        <taxon>Bacteria</taxon>
        <taxon>Pseudomonadati</taxon>
        <taxon>Bacteroidota</taxon>
        <taxon>Flavobacteriia</taxon>
        <taxon>Flavobacteriales</taxon>
        <taxon>Flavobacteriaceae</taxon>
        <taxon>Arenibacter</taxon>
    </lineage>
</organism>
<evidence type="ECO:0000313" key="1">
    <source>
        <dbReference type="EMBL" id="TQO38244.1"/>
    </source>
</evidence>
<protein>
    <submittedName>
        <fullName evidence="1">Uncharacterized protein</fullName>
    </submittedName>
</protein>
<comment type="caution">
    <text evidence="1">The sequence shown here is derived from an EMBL/GenBank/DDBJ whole genome shotgun (WGS) entry which is preliminary data.</text>
</comment>
<keyword evidence="2" id="KW-1185">Reference proteome</keyword>
<gene>
    <name evidence="1" type="ORF">GQ41_2887</name>
</gene>
<accession>A0ABY3ADP0</accession>
<sequence length="90" mass="10331">MTFVSCGWYLYTLVCYIHKNNFNLTPLLLLVGLIIYTSTDPTVSKTLKNFDIFLKNNTIGVLKVSMNTEDHITYYHSSEALEIQNSSFID</sequence>
<dbReference type="EMBL" id="VHIF01000001">
    <property type="protein sequence ID" value="TQO38244.1"/>
    <property type="molecule type" value="Genomic_DNA"/>
</dbReference>
<reference evidence="1 2" key="1">
    <citation type="submission" date="2019-06" db="EMBL/GenBank/DDBJ databases">
        <title>A large-scale integrated study on North Sea by COGITO (Coastal Microbe Genomic &amp; Taxonomic Observatory).</title>
        <authorList>
            <person name="Teeling H."/>
        </authorList>
    </citation>
    <scope>NUCLEOTIDE SEQUENCE [LARGE SCALE GENOMIC DNA]</scope>
    <source>
        <strain evidence="1 2">MAR_2009_79</strain>
    </source>
</reference>
<proteinExistence type="predicted"/>
<dbReference type="Proteomes" id="UP000315363">
    <property type="component" value="Unassembled WGS sequence"/>
</dbReference>